<protein>
    <submittedName>
        <fullName evidence="2">Uncharacterized protein</fullName>
    </submittedName>
</protein>
<feature type="compositionally biased region" description="Basic and acidic residues" evidence="1">
    <location>
        <begin position="77"/>
        <end position="91"/>
    </location>
</feature>
<evidence type="ECO:0000313" key="3">
    <source>
        <dbReference type="Proteomes" id="UP000837857"/>
    </source>
</evidence>
<feature type="compositionally biased region" description="Low complexity" evidence="1">
    <location>
        <begin position="93"/>
        <end position="106"/>
    </location>
</feature>
<evidence type="ECO:0000313" key="2">
    <source>
        <dbReference type="EMBL" id="CAH2069235.1"/>
    </source>
</evidence>
<proteinExistence type="predicted"/>
<organism evidence="2 3">
    <name type="scientific">Iphiclides podalirius</name>
    <name type="common">scarce swallowtail</name>
    <dbReference type="NCBI Taxonomy" id="110791"/>
    <lineage>
        <taxon>Eukaryota</taxon>
        <taxon>Metazoa</taxon>
        <taxon>Ecdysozoa</taxon>
        <taxon>Arthropoda</taxon>
        <taxon>Hexapoda</taxon>
        <taxon>Insecta</taxon>
        <taxon>Pterygota</taxon>
        <taxon>Neoptera</taxon>
        <taxon>Endopterygota</taxon>
        <taxon>Lepidoptera</taxon>
        <taxon>Glossata</taxon>
        <taxon>Ditrysia</taxon>
        <taxon>Papilionoidea</taxon>
        <taxon>Papilionidae</taxon>
        <taxon>Papilioninae</taxon>
        <taxon>Iphiclides</taxon>
    </lineage>
</organism>
<accession>A0ABN8IYB4</accession>
<keyword evidence="3" id="KW-1185">Reference proteome</keyword>
<gene>
    <name evidence="2" type="ORF">IPOD504_LOCUS14801</name>
</gene>
<dbReference type="Proteomes" id="UP000837857">
    <property type="component" value="Chromosome 5"/>
</dbReference>
<feature type="region of interest" description="Disordered" evidence="1">
    <location>
        <begin position="27"/>
        <end position="111"/>
    </location>
</feature>
<evidence type="ECO:0000256" key="1">
    <source>
        <dbReference type="SAM" id="MobiDB-lite"/>
    </source>
</evidence>
<dbReference type="EMBL" id="OW152817">
    <property type="protein sequence ID" value="CAH2069235.1"/>
    <property type="molecule type" value="Genomic_DNA"/>
</dbReference>
<sequence>MLHDAWPGAWHRAESFELEALIAEVNNNCPKEGEAESGAADSPPPAASYQELRPAHARDMQPYALDEPLFKAGAEFARARSPERSPPRIHYEPYAPHAPHAPPAAYAHDHHADGPKAAHEIDRCLPPQSPIDEATPAAFGVHTDSDKGISQAFVSFVSAKRVV</sequence>
<name>A0ABN8IYB4_9NEOP</name>
<feature type="non-terminal residue" evidence="2">
    <location>
        <position position="1"/>
    </location>
</feature>
<reference evidence="2" key="1">
    <citation type="submission" date="2022-03" db="EMBL/GenBank/DDBJ databases">
        <authorList>
            <person name="Martin H S."/>
        </authorList>
    </citation>
    <scope>NUCLEOTIDE SEQUENCE</scope>
</reference>